<organism evidence="6 7">
    <name type="scientific">Lacipirellula limnantheis</name>
    <dbReference type="NCBI Taxonomy" id="2528024"/>
    <lineage>
        <taxon>Bacteria</taxon>
        <taxon>Pseudomonadati</taxon>
        <taxon>Planctomycetota</taxon>
        <taxon>Planctomycetia</taxon>
        <taxon>Pirellulales</taxon>
        <taxon>Lacipirellulaceae</taxon>
        <taxon>Lacipirellula</taxon>
    </lineage>
</organism>
<dbReference type="InterPro" id="IPR028082">
    <property type="entry name" value="Peripla_BP_I"/>
</dbReference>
<feature type="domain" description="Periplasmic binding protein" evidence="5">
    <location>
        <begin position="47"/>
        <end position="305"/>
    </location>
</feature>
<dbReference type="OrthoDB" id="250606at2"/>
<evidence type="ECO:0000259" key="5">
    <source>
        <dbReference type="Pfam" id="PF13407"/>
    </source>
</evidence>
<evidence type="ECO:0000313" key="7">
    <source>
        <dbReference type="Proteomes" id="UP000317909"/>
    </source>
</evidence>
<dbReference type="Gene3D" id="3.40.50.2300">
    <property type="match status" value="2"/>
</dbReference>
<evidence type="ECO:0000256" key="3">
    <source>
        <dbReference type="ARBA" id="ARBA00022729"/>
    </source>
</evidence>
<dbReference type="Pfam" id="PF13407">
    <property type="entry name" value="Peripla_BP_4"/>
    <property type="match status" value="1"/>
</dbReference>
<dbReference type="GO" id="GO:0030313">
    <property type="term" value="C:cell envelope"/>
    <property type="evidence" value="ECO:0007669"/>
    <property type="project" value="UniProtKB-SubCell"/>
</dbReference>
<comment type="similarity">
    <text evidence="2">Belongs to the bacterial solute-binding protein 2 family.</text>
</comment>
<dbReference type="EMBL" id="CP036339">
    <property type="protein sequence ID" value="QDT74201.1"/>
    <property type="molecule type" value="Genomic_DNA"/>
</dbReference>
<dbReference type="InterPro" id="IPR025997">
    <property type="entry name" value="SBP_2_dom"/>
</dbReference>
<name>A0A517U0R0_9BACT</name>
<dbReference type="PANTHER" id="PTHR46847:SF1">
    <property type="entry name" value="D-ALLOSE-BINDING PERIPLASMIC PROTEIN-RELATED"/>
    <property type="match status" value="1"/>
</dbReference>
<dbReference type="PROSITE" id="PS51257">
    <property type="entry name" value="PROKAR_LIPOPROTEIN"/>
    <property type="match status" value="1"/>
</dbReference>
<reference evidence="6 7" key="1">
    <citation type="submission" date="2019-02" db="EMBL/GenBank/DDBJ databases">
        <title>Deep-cultivation of Planctomycetes and their phenomic and genomic characterization uncovers novel biology.</title>
        <authorList>
            <person name="Wiegand S."/>
            <person name="Jogler M."/>
            <person name="Boedeker C."/>
            <person name="Pinto D."/>
            <person name="Vollmers J."/>
            <person name="Rivas-Marin E."/>
            <person name="Kohn T."/>
            <person name="Peeters S.H."/>
            <person name="Heuer A."/>
            <person name="Rast P."/>
            <person name="Oberbeckmann S."/>
            <person name="Bunk B."/>
            <person name="Jeske O."/>
            <person name="Meyerdierks A."/>
            <person name="Storesund J.E."/>
            <person name="Kallscheuer N."/>
            <person name="Luecker S."/>
            <person name="Lage O.M."/>
            <person name="Pohl T."/>
            <person name="Merkel B.J."/>
            <person name="Hornburger P."/>
            <person name="Mueller R.-W."/>
            <person name="Bruemmer F."/>
            <person name="Labrenz M."/>
            <person name="Spormann A.M."/>
            <person name="Op den Camp H."/>
            <person name="Overmann J."/>
            <person name="Amann R."/>
            <person name="Jetten M.S.M."/>
            <person name="Mascher T."/>
            <person name="Medema M.H."/>
            <person name="Devos D.P."/>
            <person name="Kaster A.-K."/>
            <person name="Ovreas L."/>
            <person name="Rohde M."/>
            <person name="Galperin M.Y."/>
            <person name="Jogler C."/>
        </authorList>
    </citation>
    <scope>NUCLEOTIDE SEQUENCE [LARGE SCALE GENOMIC DNA]</scope>
    <source>
        <strain evidence="6 7">I41</strain>
    </source>
</reference>
<sequence precursor="true">MGRSSRTWLSAALLLALTALGCSKPAASVDAQPAGGAVAPAAGKRTIVMIPKATQSAFWNTVRRGGEKAAQEFDIELLWKGPSRENDRAGQKQVVQQFTNAGVAGMLLAPTDSRALAAEVRSATAKGLPVLIFDSAVEGEAGKDYISFVATDNTAAGRLGGKHLMDLVGKGGKTILFRHMEGHESTTKREDGALEEMKTGGAEILSHDRYTGDSAAAAQETALNMIDVIREADGIFASNQTASEGLLLALRKRNLAGKIKFIAFDASPLLVEALRNGEIDAIVVQDPVNMGYQSVKLMLDHLDGKPVDPLVVTDVKLATKANMDDPAIKPLLE</sequence>
<dbReference type="KEGG" id="llh:I41_33960"/>
<evidence type="ECO:0000256" key="2">
    <source>
        <dbReference type="ARBA" id="ARBA00007639"/>
    </source>
</evidence>
<gene>
    <name evidence="6" type="primary">alsB</name>
    <name evidence="6" type="ORF">I41_33960</name>
</gene>
<keyword evidence="7" id="KW-1185">Reference proteome</keyword>
<dbReference type="AlphaFoldDB" id="A0A517U0R0"/>
<dbReference type="CDD" id="cd20004">
    <property type="entry name" value="PBP1_ABC_sugar_binding-like"/>
    <property type="match status" value="1"/>
</dbReference>
<feature type="chain" id="PRO_5022028692" evidence="4">
    <location>
        <begin position="22"/>
        <end position="333"/>
    </location>
</feature>
<evidence type="ECO:0000313" key="6">
    <source>
        <dbReference type="EMBL" id="QDT74201.1"/>
    </source>
</evidence>
<dbReference type="RefSeq" id="WP_145433977.1">
    <property type="nucleotide sequence ID" value="NZ_CP036339.1"/>
</dbReference>
<evidence type="ECO:0000256" key="1">
    <source>
        <dbReference type="ARBA" id="ARBA00004196"/>
    </source>
</evidence>
<dbReference type="PANTHER" id="PTHR46847">
    <property type="entry name" value="D-ALLOSE-BINDING PERIPLASMIC PROTEIN-RELATED"/>
    <property type="match status" value="1"/>
</dbReference>
<dbReference type="SUPFAM" id="SSF53822">
    <property type="entry name" value="Periplasmic binding protein-like I"/>
    <property type="match status" value="1"/>
</dbReference>
<comment type="subcellular location">
    <subcellularLocation>
        <location evidence="1">Cell envelope</location>
    </subcellularLocation>
</comment>
<feature type="signal peptide" evidence="4">
    <location>
        <begin position="1"/>
        <end position="21"/>
    </location>
</feature>
<evidence type="ECO:0000256" key="4">
    <source>
        <dbReference type="SAM" id="SignalP"/>
    </source>
</evidence>
<proteinExistence type="inferred from homology"/>
<accession>A0A517U0R0</accession>
<dbReference type="Proteomes" id="UP000317909">
    <property type="component" value="Chromosome"/>
</dbReference>
<keyword evidence="3 4" id="KW-0732">Signal</keyword>
<dbReference type="GO" id="GO:0030246">
    <property type="term" value="F:carbohydrate binding"/>
    <property type="evidence" value="ECO:0007669"/>
    <property type="project" value="UniProtKB-ARBA"/>
</dbReference>
<protein>
    <submittedName>
        <fullName evidence="6">D-allose-binding periplasmic protein</fullName>
    </submittedName>
</protein>